<dbReference type="InterPro" id="IPR020898">
    <property type="entry name" value="Synapsin_ATP-bd_dom"/>
</dbReference>
<proteinExistence type="predicted"/>
<accession>A0A3M0JHF7</accession>
<dbReference type="PANTHER" id="PTHR10841">
    <property type="entry name" value="SYNAPSIN"/>
    <property type="match status" value="1"/>
</dbReference>
<keyword evidence="3" id="KW-1185">Reference proteome</keyword>
<dbReference type="Proteomes" id="UP000269221">
    <property type="component" value="Unassembled WGS sequence"/>
</dbReference>
<dbReference type="STRING" id="333673.A0A3M0JHF7"/>
<organism evidence="2 3">
    <name type="scientific">Hirundo rustica rustica</name>
    <dbReference type="NCBI Taxonomy" id="333673"/>
    <lineage>
        <taxon>Eukaryota</taxon>
        <taxon>Metazoa</taxon>
        <taxon>Chordata</taxon>
        <taxon>Craniata</taxon>
        <taxon>Vertebrata</taxon>
        <taxon>Euteleostomi</taxon>
        <taxon>Archelosauria</taxon>
        <taxon>Archosauria</taxon>
        <taxon>Dinosauria</taxon>
        <taxon>Saurischia</taxon>
        <taxon>Theropoda</taxon>
        <taxon>Coelurosauria</taxon>
        <taxon>Aves</taxon>
        <taxon>Neognathae</taxon>
        <taxon>Neoaves</taxon>
        <taxon>Telluraves</taxon>
        <taxon>Australaves</taxon>
        <taxon>Passeriformes</taxon>
        <taxon>Sylvioidea</taxon>
        <taxon>Hirundinidae</taxon>
        <taxon>Hirundo</taxon>
    </lineage>
</organism>
<dbReference type="GO" id="GO:0007269">
    <property type="term" value="P:neurotransmitter secretion"/>
    <property type="evidence" value="ECO:0007669"/>
    <property type="project" value="TreeGrafter"/>
</dbReference>
<dbReference type="AlphaFoldDB" id="A0A3M0JHF7"/>
<reference evidence="2 3" key="1">
    <citation type="submission" date="2018-07" db="EMBL/GenBank/DDBJ databases">
        <title>A high quality draft genome assembly of the barn swallow (H. rustica rustica).</title>
        <authorList>
            <person name="Formenti G."/>
            <person name="Chiara M."/>
            <person name="Poveda L."/>
            <person name="Francoijs K.-J."/>
            <person name="Bonisoli-Alquati A."/>
            <person name="Canova L."/>
            <person name="Gianfranceschi L."/>
            <person name="Horner D.S."/>
            <person name="Saino N."/>
        </authorList>
    </citation>
    <scope>NUCLEOTIDE SEQUENCE [LARGE SCALE GENOMIC DNA]</scope>
    <source>
        <strain evidence="2">Chelidonia</strain>
        <tissue evidence="2">Blood</tissue>
    </source>
</reference>
<comment type="caution">
    <text evidence="2">The sequence shown here is derived from an EMBL/GenBank/DDBJ whole genome shotgun (WGS) entry which is preliminary data.</text>
</comment>
<evidence type="ECO:0000313" key="3">
    <source>
        <dbReference type="Proteomes" id="UP000269221"/>
    </source>
</evidence>
<feature type="domain" description="Synapsin ATP-binding" evidence="1">
    <location>
        <begin position="85"/>
        <end position="116"/>
    </location>
</feature>
<name>A0A3M0JHF7_HIRRU</name>
<dbReference type="GO" id="GO:0030672">
    <property type="term" value="C:synaptic vesicle membrane"/>
    <property type="evidence" value="ECO:0007669"/>
    <property type="project" value="TreeGrafter"/>
</dbReference>
<dbReference type="PANTHER" id="PTHR10841:SF20">
    <property type="entry name" value="SYNAPSIN-2"/>
    <property type="match status" value="1"/>
</dbReference>
<gene>
    <name evidence="2" type="ORF">DUI87_23525</name>
</gene>
<dbReference type="OrthoDB" id="10249572at2759"/>
<dbReference type="Pfam" id="PF02750">
    <property type="entry name" value="Synapsin_C"/>
    <property type="match status" value="1"/>
</dbReference>
<sequence>MQTGFQEEKFQPLKTNTQNEETVFVQMVWKVLLLASNSPEAQLHLLASHPGPNILCSGFFAFALPVTSPALPFPALPKSLPRTSLGVMDCAMPLIGEHQAEDRQHITELVVSKMNQMLSKTPIPSPQRPTATQQPQSYSVSLGLQKETLGVLEAPALALCTWLCPTAPGAGKSQSLTNAFSFTESSFFRSSVNEDEAKAETIRNLRKSFASLFSD</sequence>
<evidence type="ECO:0000259" key="1">
    <source>
        <dbReference type="Pfam" id="PF02750"/>
    </source>
</evidence>
<evidence type="ECO:0000313" key="2">
    <source>
        <dbReference type="EMBL" id="RMC00115.1"/>
    </source>
</evidence>
<protein>
    <recommendedName>
        <fullName evidence="1">Synapsin ATP-binding domain-containing protein</fullName>
    </recommendedName>
</protein>
<dbReference type="EMBL" id="QRBI01000145">
    <property type="protein sequence ID" value="RMC00115.1"/>
    <property type="molecule type" value="Genomic_DNA"/>
</dbReference>